<protein>
    <submittedName>
        <fullName evidence="1">Uncharacterized protein</fullName>
    </submittedName>
</protein>
<evidence type="ECO:0000313" key="1">
    <source>
        <dbReference type="EMBL" id="UYM14204.1"/>
    </source>
</evidence>
<dbReference type="RefSeq" id="WP_262595608.1">
    <property type="nucleotide sequence ID" value="NZ_CP103300.1"/>
</dbReference>
<sequence>MHDTVHFITGSQLKGCNTWYDVYQKLSQPPHSIPPERLRKLKQHCTDIHCTGCMNGKVVEMVDIENKVSIKLSDYNDEPSMKTINEWKVKGYQGFCHDCKENYKYLNFMHENIRQLEKKEIPEKWTDAQPLYRKDCTTLRRSIPAETIAPFEPEIKNGLFEDLCLDGQYNFNCHKIDDGSYGVVSTIRNTLSQLFFGAAGEQRQPSIRDFYISKPSYFLNFQNTSLQHLPRSSEGGIDFRKILTKHFGMWALVDKSWTSQLADKLKEHDIHSCLEVGAGSGYLCKALNEHGISVTATDKYSTEKNTITTVTELDATEAIRRHPEADALIISWPITNAGEMIAEWPVGKWVIYIGEPSDNNLGCNAVDDFFNQVDFESYSEIPIPRWEKSLDVCLIGKKVKDWERPEWYETESDSEEGQEPDRE</sequence>
<dbReference type="EMBL" id="CP103300">
    <property type="protein sequence ID" value="UYM14204.1"/>
    <property type="molecule type" value="Genomic_DNA"/>
</dbReference>
<dbReference type="Proteomes" id="UP001163255">
    <property type="component" value="Chromosome"/>
</dbReference>
<gene>
    <name evidence="1" type="ORF">NX720_14975</name>
</gene>
<proteinExistence type="predicted"/>
<reference evidence="1" key="1">
    <citation type="submission" date="2022-10" db="EMBL/GenBank/DDBJ databases">
        <title>Completed Genome Sequence of two octocoral isolated bacterium, Endozoicomonas euniceicola EF212T and Endozoicomonas gorgoniicola PS125T.</title>
        <authorList>
            <person name="Chiou Y.-J."/>
            <person name="Chen Y.-H."/>
        </authorList>
    </citation>
    <scope>NUCLEOTIDE SEQUENCE</scope>
    <source>
        <strain evidence="1">EF212</strain>
    </source>
</reference>
<organism evidence="1 2">
    <name type="scientific">Endozoicomonas euniceicola</name>
    <dbReference type="NCBI Taxonomy" id="1234143"/>
    <lineage>
        <taxon>Bacteria</taxon>
        <taxon>Pseudomonadati</taxon>
        <taxon>Pseudomonadota</taxon>
        <taxon>Gammaproteobacteria</taxon>
        <taxon>Oceanospirillales</taxon>
        <taxon>Endozoicomonadaceae</taxon>
        <taxon>Endozoicomonas</taxon>
    </lineage>
</organism>
<name>A0ABY6GN96_9GAMM</name>
<dbReference type="SUPFAM" id="SSF53335">
    <property type="entry name" value="S-adenosyl-L-methionine-dependent methyltransferases"/>
    <property type="match status" value="1"/>
</dbReference>
<dbReference type="InterPro" id="IPR029063">
    <property type="entry name" value="SAM-dependent_MTases_sf"/>
</dbReference>
<keyword evidence="2" id="KW-1185">Reference proteome</keyword>
<evidence type="ECO:0000313" key="2">
    <source>
        <dbReference type="Proteomes" id="UP001163255"/>
    </source>
</evidence>
<dbReference type="Gene3D" id="3.40.50.150">
    <property type="entry name" value="Vaccinia Virus protein VP39"/>
    <property type="match status" value="1"/>
</dbReference>
<accession>A0ABY6GN96</accession>